<keyword evidence="1" id="KW-0812">Transmembrane</keyword>
<organism evidence="3 4">
    <name type="scientific">Zhongshania marina</name>
    <dbReference type="NCBI Taxonomy" id="2304603"/>
    <lineage>
        <taxon>Bacteria</taxon>
        <taxon>Pseudomonadati</taxon>
        <taxon>Pseudomonadota</taxon>
        <taxon>Gammaproteobacteria</taxon>
        <taxon>Cellvibrionales</taxon>
        <taxon>Spongiibacteraceae</taxon>
        <taxon>Zhongshania</taxon>
    </lineage>
</organism>
<gene>
    <name evidence="3" type="ORF">D0911_03040</name>
</gene>
<evidence type="ECO:0000313" key="3">
    <source>
        <dbReference type="EMBL" id="RNL67216.1"/>
    </source>
</evidence>
<evidence type="ECO:0000256" key="1">
    <source>
        <dbReference type="SAM" id="Phobius"/>
    </source>
</evidence>
<comment type="caution">
    <text evidence="3">The sequence shown here is derived from an EMBL/GenBank/DDBJ whole genome shotgun (WGS) entry which is preliminary data.</text>
</comment>
<evidence type="ECO:0000259" key="2">
    <source>
        <dbReference type="Pfam" id="PF04230"/>
    </source>
</evidence>
<dbReference type="RefSeq" id="WP_123181437.1">
    <property type="nucleotide sequence ID" value="NZ_RHGB01000002.1"/>
</dbReference>
<dbReference type="Pfam" id="PF04230">
    <property type="entry name" value="PS_pyruv_trans"/>
    <property type="match status" value="1"/>
</dbReference>
<reference evidence="3 4" key="1">
    <citation type="submission" date="2018-10" db="EMBL/GenBank/DDBJ databases">
        <title>Draft genome sequence of Zhongshania sp. DSW25-10.</title>
        <authorList>
            <person name="Oh J."/>
        </authorList>
    </citation>
    <scope>NUCLEOTIDE SEQUENCE [LARGE SCALE GENOMIC DNA]</scope>
    <source>
        <strain evidence="3 4">DSW25-10</strain>
    </source>
</reference>
<dbReference type="InterPro" id="IPR007345">
    <property type="entry name" value="Polysacch_pyruvyl_Trfase"/>
</dbReference>
<feature type="transmembrane region" description="Helical" evidence="1">
    <location>
        <begin position="89"/>
        <end position="106"/>
    </location>
</feature>
<protein>
    <recommendedName>
        <fullName evidence="2">Polysaccharide pyruvyl transferase domain-containing protein</fullName>
    </recommendedName>
</protein>
<keyword evidence="4" id="KW-1185">Reference proteome</keyword>
<evidence type="ECO:0000313" key="4">
    <source>
        <dbReference type="Proteomes" id="UP000274695"/>
    </source>
</evidence>
<feature type="domain" description="Polysaccharide pyruvyl transferase" evidence="2">
    <location>
        <begin position="16"/>
        <end position="309"/>
    </location>
</feature>
<dbReference type="Proteomes" id="UP000274695">
    <property type="component" value="Unassembled WGS sequence"/>
</dbReference>
<dbReference type="EMBL" id="RHGB01000002">
    <property type="protein sequence ID" value="RNL67216.1"/>
    <property type="molecule type" value="Genomic_DNA"/>
</dbReference>
<dbReference type="PANTHER" id="PTHR36836:SF1">
    <property type="entry name" value="COLANIC ACID BIOSYNTHESIS PROTEIN WCAK"/>
    <property type="match status" value="1"/>
</dbReference>
<keyword evidence="1" id="KW-0472">Membrane</keyword>
<name>A0ABX9W8T8_9GAMM</name>
<proteinExistence type="predicted"/>
<accession>A0ABX9W8T8</accession>
<sequence length="372" mass="41248">MAINKYFVLGYYGRGNFGDDFMLSSILNYLGSVDRVGVLCGDGSILIGRENTVLVKKSIKNLLIAVKQSDNVVQAGGTIFHDSYRGRSYTRYMLILTAYAAFFWFAKLTGKKVYMVGVGFGPLKSGFSRKIAKIALLACSKVVVRDAASQKEIKSLLGPRYTGKLYLGVDLTFLSHLNVEKARMRRVGGKVTIGLSACDLVPFLDGDDPNSLWVNLVSIVSNIQKAEVREVSIKLISLYEGDTSMPDSELFDRFLRESNLNNTSIVKYSGSVVAMNDEIGSCDYLIAAKFHAVVSAFLQGVPVLAISYNRKVQDFCEENSLDFLHLNDLCRDEVCIEAIGKLLKSECANNSEYLKKSKKRMRELMECIKSNG</sequence>
<dbReference type="PANTHER" id="PTHR36836">
    <property type="entry name" value="COLANIC ACID BIOSYNTHESIS PROTEIN WCAK"/>
    <property type="match status" value="1"/>
</dbReference>
<keyword evidence="1" id="KW-1133">Transmembrane helix</keyword>